<protein>
    <submittedName>
        <fullName evidence="1">Uncharacterized protein</fullName>
    </submittedName>
</protein>
<proteinExistence type="predicted"/>
<comment type="caution">
    <text evidence="1">The sequence shown here is derived from an EMBL/GenBank/DDBJ whole genome shotgun (WGS) entry which is preliminary data.</text>
</comment>
<dbReference type="OrthoDB" id="1325482at2759"/>
<sequence length="179" mass="20008">MKPLKKKFLVMNKYKKKKKKKRRRIKMLLLKGLVDKIIDDDDGVGGGVSGYTPFGGGGQTTDIPYRLGRYSSVGASTSKVPSCACECSTFKQKMNDLIKKVEEWTQVQKDTNLLLQKFISKRDVNPSNKLTSPYTPIGIRKRANTIFKVLSDCRARKSATSQKSIATLMAEVGSIVLKR</sequence>
<dbReference type="EMBL" id="JAJAGQ010000021">
    <property type="protein sequence ID" value="KAJ8531270.1"/>
    <property type="molecule type" value="Genomic_DNA"/>
</dbReference>
<name>A0A9Q1LBA3_9SOLA</name>
<dbReference type="Proteomes" id="UP001152561">
    <property type="component" value="Unassembled WGS sequence"/>
</dbReference>
<evidence type="ECO:0000313" key="1">
    <source>
        <dbReference type="EMBL" id="KAJ8531270.1"/>
    </source>
</evidence>
<organism evidence="1 2">
    <name type="scientific">Anisodus acutangulus</name>
    <dbReference type="NCBI Taxonomy" id="402998"/>
    <lineage>
        <taxon>Eukaryota</taxon>
        <taxon>Viridiplantae</taxon>
        <taxon>Streptophyta</taxon>
        <taxon>Embryophyta</taxon>
        <taxon>Tracheophyta</taxon>
        <taxon>Spermatophyta</taxon>
        <taxon>Magnoliopsida</taxon>
        <taxon>eudicotyledons</taxon>
        <taxon>Gunneridae</taxon>
        <taxon>Pentapetalae</taxon>
        <taxon>asterids</taxon>
        <taxon>lamiids</taxon>
        <taxon>Solanales</taxon>
        <taxon>Solanaceae</taxon>
        <taxon>Solanoideae</taxon>
        <taxon>Hyoscyameae</taxon>
        <taxon>Anisodus</taxon>
    </lineage>
</organism>
<evidence type="ECO:0000313" key="2">
    <source>
        <dbReference type="Proteomes" id="UP001152561"/>
    </source>
</evidence>
<gene>
    <name evidence="1" type="ORF">K7X08_026704</name>
</gene>
<accession>A0A9Q1LBA3</accession>
<keyword evidence="2" id="KW-1185">Reference proteome</keyword>
<reference evidence="2" key="1">
    <citation type="journal article" date="2023" name="Proc. Natl. Acad. Sci. U.S.A.">
        <title>Genomic and structural basis for evolution of tropane alkaloid biosynthesis.</title>
        <authorList>
            <person name="Wanga Y.-J."/>
            <person name="Taina T."/>
            <person name="Yua J.-Y."/>
            <person name="Lia J."/>
            <person name="Xua B."/>
            <person name="Chenc J."/>
            <person name="D'Auriad J.C."/>
            <person name="Huanga J.-P."/>
            <person name="Huanga S.-X."/>
        </authorList>
    </citation>
    <scope>NUCLEOTIDE SEQUENCE [LARGE SCALE GENOMIC DNA]</scope>
    <source>
        <strain evidence="2">cv. KIB-2019</strain>
    </source>
</reference>
<dbReference type="AlphaFoldDB" id="A0A9Q1LBA3"/>